<evidence type="ECO:0000256" key="2">
    <source>
        <dbReference type="ARBA" id="ARBA00023211"/>
    </source>
</evidence>
<gene>
    <name evidence="4" type="ORF">RM529_14955</name>
</gene>
<proteinExistence type="predicted"/>
<dbReference type="Proteomes" id="UP001248819">
    <property type="component" value="Unassembled WGS sequence"/>
</dbReference>
<accession>A0ABU3CYK0</accession>
<dbReference type="GO" id="GO:0016853">
    <property type="term" value="F:isomerase activity"/>
    <property type="evidence" value="ECO:0007669"/>
    <property type="project" value="UniProtKB-KW"/>
</dbReference>
<dbReference type="EMBL" id="JAVRHP010000114">
    <property type="protein sequence ID" value="MDT0651453.1"/>
    <property type="molecule type" value="Genomic_DNA"/>
</dbReference>
<dbReference type="PANTHER" id="PTHR30268">
    <property type="entry name" value="L-RHAMNOSE ISOMERASE"/>
    <property type="match status" value="1"/>
</dbReference>
<evidence type="ECO:0000256" key="3">
    <source>
        <dbReference type="ARBA" id="ARBA00023235"/>
    </source>
</evidence>
<name>A0ABU3CYK0_9FLAO</name>
<protein>
    <submittedName>
        <fullName evidence="4">Sugar isomerase</fullName>
    </submittedName>
</protein>
<reference evidence="4 5" key="1">
    <citation type="submission" date="2023-09" db="EMBL/GenBank/DDBJ databases">
        <authorList>
            <person name="Rey-Velasco X."/>
        </authorList>
    </citation>
    <scope>NUCLEOTIDE SEQUENCE [LARGE SCALE GENOMIC DNA]</scope>
    <source>
        <strain evidence="4 5">F297</strain>
    </source>
</reference>
<organism evidence="4 5">
    <name type="scientific">Autumnicola edwardsiae</name>
    <dbReference type="NCBI Taxonomy" id="3075594"/>
    <lineage>
        <taxon>Bacteria</taxon>
        <taxon>Pseudomonadati</taxon>
        <taxon>Bacteroidota</taxon>
        <taxon>Flavobacteriia</taxon>
        <taxon>Flavobacteriales</taxon>
        <taxon>Flavobacteriaceae</taxon>
        <taxon>Autumnicola</taxon>
    </lineage>
</organism>
<evidence type="ECO:0000313" key="5">
    <source>
        <dbReference type="Proteomes" id="UP001248819"/>
    </source>
</evidence>
<dbReference type="SUPFAM" id="SSF51658">
    <property type="entry name" value="Xylose isomerase-like"/>
    <property type="match status" value="1"/>
</dbReference>
<evidence type="ECO:0000313" key="4">
    <source>
        <dbReference type="EMBL" id="MDT0651453.1"/>
    </source>
</evidence>
<keyword evidence="3 4" id="KW-0413">Isomerase</keyword>
<dbReference type="Gene3D" id="3.20.20.150">
    <property type="entry name" value="Divalent-metal-dependent TIM barrel enzymes"/>
    <property type="match status" value="1"/>
</dbReference>
<sequence length="426" mass="47197">MKITPDKISDFNKNQGDSYVAELDFLKNRCAKQDVSIDDIVSKVADFQVAVPSWALGAGGTRFGRFSYGGEPASLEQKLDDIGILHALTRSAGAVSLHIPWDIPKDIKAIKEVAASHEIAFDAMNSNTFQNQDGAEASYKFGSLGNIRKDSRNYAIQHNLEVIKIGKELGSKSLTVWLADGANFPGQANFQTALQNTENSLKSIYNGLPEDWKMFIEYKPYEPNFYSTIIQDWGTSFMLANACGERAYTLVDLGHHLPNTNIEQIVATLMFKGKLGGFHFNDSKYGDDDLTVGAIKPYALFLIFNELVYGMQNNPQNPNLAWMIDASHNTKDPLEDLLQSLEAILIAYAQALLVDQESLKVAQQENDVVKCQEILQDAYRTDVRPVLKAAREKSGAAINPLQVYRSFGVRDALIKERGSQTKATGL</sequence>
<dbReference type="InterPro" id="IPR050337">
    <property type="entry name" value="L-rhamnose_isomerase"/>
</dbReference>
<keyword evidence="1" id="KW-0479">Metal-binding</keyword>
<keyword evidence="2" id="KW-0464">Manganese</keyword>
<dbReference type="RefSeq" id="WP_311485557.1">
    <property type="nucleotide sequence ID" value="NZ_JAVRHP010000114.1"/>
</dbReference>
<comment type="caution">
    <text evidence="4">The sequence shown here is derived from an EMBL/GenBank/DDBJ whole genome shotgun (WGS) entry which is preliminary data.</text>
</comment>
<dbReference type="InterPro" id="IPR036237">
    <property type="entry name" value="Xyl_isomerase-like_sf"/>
</dbReference>
<evidence type="ECO:0000256" key="1">
    <source>
        <dbReference type="ARBA" id="ARBA00022723"/>
    </source>
</evidence>
<dbReference type="PANTHER" id="PTHR30268:SF0">
    <property type="entry name" value="L-RHAMNOSE ISOMERASE"/>
    <property type="match status" value="1"/>
</dbReference>
<keyword evidence="5" id="KW-1185">Reference proteome</keyword>